<proteinExistence type="predicted"/>
<dbReference type="Pfam" id="PF19483">
    <property type="entry name" value="DUF6019"/>
    <property type="match status" value="1"/>
</dbReference>
<keyword evidence="2" id="KW-0472">Membrane</keyword>
<feature type="region of interest" description="Disordered" evidence="1">
    <location>
        <begin position="40"/>
        <end position="67"/>
    </location>
</feature>
<reference evidence="3 4" key="1">
    <citation type="submission" date="2017-10" db="EMBL/GenBank/DDBJ databases">
        <title>Bacillus sp. nov., a halophilic bacterium isolated from a Yangshapao Lake.</title>
        <authorList>
            <person name="Wang H."/>
        </authorList>
    </citation>
    <scope>NUCLEOTIDE SEQUENCE [LARGE SCALE GENOMIC DNA]</scope>
    <source>
        <strain evidence="3 4">YSP-3</strain>
    </source>
</reference>
<evidence type="ECO:0000256" key="2">
    <source>
        <dbReference type="SAM" id="Phobius"/>
    </source>
</evidence>
<evidence type="ECO:0000313" key="4">
    <source>
        <dbReference type="Proteomes" id="UP000248066"/>
    </source>
</evidence>
<evidence type="ECO:0000256" key="1">
    <source>
        <dbReference type="SAM" id="MobiDB-lite"/>
    </source>
</evidence>
<dbReference type="AlphaFoldDB" id="A0A2W0H9Q0"/>
<dbReference type="EMBL" id="PDOF01000001">
    <property type="protein sequence ID" value="PYZ97506.1"/>
    <property type="molecule type" value="Genomic_DNA"/>
</dbReference>
<dbReference type="RefSeq" id="WP_110516654.1">
    <property type="nucleotide sequence ID" value="NZ_PDOF01000001.1"/>
</dbReference>
<name>A0A2W0H9Q0_9BACI</name>
<dbReference type="Proteomes" id="UP000248066">
    <property type="component" value="Unassembled WGS sequence"/>
</dbReference>
<accession>A0A2W0H9Q0</accession>
<feature type="compositionally biased region" description="Basic and acidic residues" evidence="1">
    <location>
        <begin position="40"/>
        <end position="49"/>
    </location>
</feature>
<keyword evidence="2" id="KW-0812">Transmembrane</keyword>
<feature type="transmembrane region" description="Helical" evidence="2">
    <location>
        <begin position="6"/>
        <end position="25"/>
    </location>
</feature>
<comment type="caution">
    <text evidence="3">The sequence shown here is derived from an EMBL/GenBank/DDBJ whole genome shotgun (WGS) entry which is preliminary data.</text>
</comment>
<keyword evidence="4" id="KW-1185">Reference proteome</keyword>
<dbReference type="OrthoDB" id="2439508at2"/>
<keyword evidence="2" id="KW-1133">Transmembrane helix</keyword>
<evidence type="ECO:0000313" key="3">
    <source>
        <dbReference type="EMBL" id="PYZ97506.1"/>
    </source>
</evidence>
<sequence>MVQFGNVILIILGLIVLYFIIESAVRNGINQSKIGRFLEEKHGMKEEKPSPISDDLDTDEENRKEDE</sequence>
<organism evidence="3 4">
    <name type="scientific">Alteribacter lacisalsi</name>
    <dbReference type="NCBI Taxonomy" id="2045244"/>
    <lineage>
        <taxon>Bacteria</taxon>
        <taxon>Bacillati</taxon>
        <taxon>Bacillota</taxon>
        <taxon>Bacilli</taxon>
        <taxon>Bacillales</taxon>
        <taxon>Bacillaceae</taxon>
        <taxon>Alteribacter</taxon>
    </lineage>
</organism>
<protein>
    <submittedName>
        <fullName evidence="3">Uncharacterized protein</fullName>
    </submittedName>
</protein>
<dbReference type="InterPro" id="IPR046061">
    <property type="entry name" value="DUF6019"/>
</dbReference>
<gene>
    <name evidence="3" type="ORF">CR205_02610</name>
</gene>